<feature type="binding site" evidence="5">
    <location>
        <position position="42"/>
    </location>
    <ligand>
        <name>ATP</name>
        <dbReference type="ChEBI" id="CHEBI:30616"/>
    </ligand>
</feature>
<dbReference type="PIRSF" id="PIRSF002583">
    <property type="entry name" value="Hsp90"/>
    <property type="match status" value="1"/>
</dbReference>
<feature type="binding site" evidence="5">
    <location>
        <position position="38"/>
    </location>
    <ligand>
        <name>ATP</name>
        <dbReference type="ChEBI" id="CHEBI:30616"/>
    </ligand>
</feature>
<dbReference type="EMBL" id="CP158374">
    <property type="protein sequence ID" value="XBX82621.1"/>
    <property type="molecule type" value="Genomic_DNA"/>
</dbReference>
<name>A0AAU7W6X3_9MICO</name>
<dbReference type="Pfam" id="PF13589">
    <property type="entry name" value="HATPase_c_3"/>
    <property type="match status" value="1"/>
</dbReference>
<evidence type="ECO:0000256" key="5">
    <source>
        <dbReference type="PIRSR" id="PIRSR002583-1"/>
    </source>
</evidence>
<reference evidence="6" key="1">
    <citation type="submission" date="2024-05" db="EMBL/GenBank/DDBJ databases">
        <authorList>
            <person name="Yu L."/>
        </authorList>
    </citation>
    <scope>NUCLEOTIDE SEQUENCE</scope>
    <source>
        <strain evidence="6">G08B096</strain>
    </source>
</reference>
<dbReference type="InterPro" id="IPR001404">
    <property type="entry name" value="Hsp90_fam"/>
</dbReference>
<evidence type="ECO:0000256" key="3">
    <source>
        <dbReference type="ARBA" id="ARBA00022840"/>
    </source>
</evidence>
<proteinExistence type="inferred from homology"/>
<dbReference type="AlphaFoldDB" id="A0AAU7W6X3"/>
<evidence type="ECO:0000313" key="6">
    <source>
        <dbReference type="EMBL" id="XBX82621.1"/>
    </source>
</evidence>
<dbReference type="InterPro" id="IPR020568">
    <property type="entry name" value="Ribosomal_Su5_D2-typ_SF"/>
</dbReference>
<dbReference type="GO" id="GO:0005524">
    <property type="term" value="F:ATP binding"/>
    <property type="evidence" value="ECO:0007669"/>
    <property type="project" value="UniProtKB-KW"/>
</dbReference>
<evidence type="ECO:0000256" key="2">
    <source>
        <dbReference type="ARBA" id="ARBA00022741"/>
    </source>
</evidence>
<dbReference type="NCBIfam" id="NF010683">
    <property type="entry name" value="PRK14083.1"/>
    <property type="match status" value="1"/>
</dbReference>
<keyword evidence="3 5" id="KW-0067">ATP-binding</keyword>
<dbReference type="SUPFAM" id="SSF54211">
    <property type="entry name" value="Ribosomal protein S5 domain 2-like"/>
    <property type="match status" value="1"/>
</dbReference>
<dbReference type="SUPFAM" id="SSF55874">
    <property type="entry name" value="ATPase domain of HSP90 chaperone/DNA topoisomerase II/histidine kinase"/>
    <property type="match status" value="1"/>
</dbReference>
<evidence type="ECO:0000256" key="1">
    <source>
        <dbReference type="ARBA" id="ARBA00008239"/>
    </source>
</evidence>
<dbReference type="InterPro" id="IPR036890">
    <property type="entry name" value="HATPase_C_sf"/>
</dbReference>
<dbReference type="RefSeq" id="WP_350348637.1">
    <property type="nucleotide sequence ID" value="NZ_CP158374.1"/>
</dbReference>
<sequence length="616" mass="67144">MTSLDQTPETRPFLVDLRGVVDLLSRHIYSGPQVYLRELLQNGRDAIAARAELEGRQDPAWGIRVIPPTPGDPAFRFEDDGVGLTADEVGELLATVGRSSKRDLFDLPREGFLGQFGIGLLSSFMIADRIEIRSRSARGGDPVEWVGDAEGTFRVRVLSGAEAELPVGTTVILRPRADDAELTSAATVLDLARRYAGYLPVPILVATGRGDFERIDRRPVFALTGDDRRAVRDDLDVLGRAVVGQTPFDAIELHAPSTATRGTAFVLPYAPAPGARQANRAYLGGMLVSERADELLPDWAFFVRAVVDSSGLRPTASREHLVEDDALEQTRAELGASVRAWVMRLGLEQPARLAEFVAIHHLGLKALAVHDDELASIITRWLTVETSAGTMTIDELVRRHPLVRYTETVDEFRQIAAIAASDRPIVNGGYVHEADLLRRLPLLHEGVRVERVTVSGELDSLDAPPLAERDDAIALESRANAVLADVGCEVAVRSFRPDDLASLYLADADVLRSIARGTAREVAGALWSGVLGRIDQAIADRSGESEAPPQRPKLCLNWASPLVRTLAAATDEAVFDRTVRLLYVQALLGGRRPLRHAERAMLTDALTDLVQLSLAR</sequence>
<comment type="similarity">
    <text evidence="1">Belongs to the heat shock protein 90 family.</text>
</comment>
<keyword evidence="4" id="KW-0143">Chaperone</keyword>
<dbReference type="GO" id="GO:0140662">
    <property type="term" value="F:ATP-dependent protein folding chaperone"/>
    <property type="evidence" value="ECO:0007669"/>
    <property type="project" value="InterPro"/>
</dbReference>
<dbReference type="PRINTS" id="PR00775">
    <property type="entry name" value="HEATSHOCK90"/>
</dbReference>
<dbReference type="Gene3D" id="3.30.230.80">
    <property type="match status" value="1"/>
</dbReference>
<accession>A0AAU7W6X3</accession>
<dbReference type="PANTHER" id="PTHR11528">
    <property type="entry name" value="HEAT SHOCK PROTEIN 90 FAMILY MEMBER"/>
    <property type="match status" value="1"/>
</dbReference>
<dbReference type="InterPro" id="IPR020575">
    <property type="entry name" value="Hsp90_N"/>
</dbReference>
<dbReference type="GO" id="GO:0016887">
    <property type="term" value="F:ATP hydrolysis activity"/>
    <property type="evidence" value="ECO:0007669"/>
    <property type="project" value="InterPro"/>
</dbReference>
<evidence type="ECO:0000256" key="4">
    <source>
        <dbReference type="ARBA" id="ARBA00023186"/>
    </source>
</evidence>
<dbReference type="Gene3D" id="3.30.565.10">
    <property type="entry name" value="Histidine kinase-like ATPase, C-terminal domain"/>
    <property type="match status" value="1"/>
</dbReference>
<protein>
    <submittedName>
        <fullName evidence="6">HSP90 family protein</fullName>
    </submittedName>
</protein>
<dbReference type="GO" id="GO:0051082">
    <property type="term" value="F:unfolded protein binding"/>
    <property type="evidence" value="ECO:0007669"/>
    <property type="project" value="InterPro"/>
</dbReference>
<organism evidence="6">
    <name type="scientific">Agromyces sp. G08B096</name>
    <dbReference type="NCBI Taxonomy" id="3156399"/>
    <lineage>
        <taxon>Bacteria</taxon>
        <taxon>Bacillati</taxon>
        <taxon>Actinomycetota</taxon>
        <taxon>Actinomycetes</taxon>
        <taxon>Micrococcales</taxon>
        <taxon>Microbacteriaceae</taxon>
        <taxon>Agromyces</taxon>
    </lineage>
</organism>
<feature type="binding site" evidence="5">
    <location>
        <position position="79"/>
    </location>
    <ligand>
        <name>ATP</name>
        <dbReference type="ChEBI" id="CHEBI:30616"/>
    </ligand>
</feature>
<feature type="binding site" evidence="5">
    <location>
        <position position="169"/>
    </location>
    <ligand>
        <name>ATP</name>
        <dbReference type="ChEBI" id="CHEBI:30616"/>
    </ligand>
</feature>
<keyword evidence="2 5" id="KW-0547">Nucleotide-binding</keyword>
<gene>
    <name evidence="6" type="ORF">ABIQ69_01530</name>
</gene>